<dbReference type="GO" id="GO:0016887">
    <property type="term" value="F:ATP hydrolysis activity"/>
    <property type="evidence" value="ECO:0007669"/>
    <property type="project" value="InterPro"/>
</dbReference>
<dbReference type="Gene3D" id="3.40.50.300">
    <property type="entry name" value="P-loop containing nucleotide triphosphate hydrolases"/>
    <property type="match status" value="1"/>
</dbReference>
<evidence type="ECO:0000259" key="2">
    <source>
        <dbReference type="PROSITE" id="PS00662"/>
    </source>
</evidence>
<protein>
    <submittedName>
        <fullName evidence="3">Twitching mobility protein</fullName>
    </submittedName>
</protein>
<dbReference type="SUPFAM" id="SSF52540">
    <property type="entry name" value="P-loop containing nucleoside triphosphate hydrolases"/>
    <property type="match status" value="1"/>
</dbReference>
<dbReference type="CDD" id="cd01131">
    <property type="entry name" value="PilT"/>
    <property type="match status" value="1"/>
</dbReference>
<name>A0A1J5P2N0_NEOTH</name>
<dbReference type="InterPro" id="IPR003593">
    <property type="entry name" value="AAA+_ATPase"/>
</dbReference>
<dbReference type="PANTHER" id="PTHR30486">
    <property type="entry name" value="TWITCHING MOTILITY PROTEIN PILT"/>
    <property type="match status" value="1"/>
</dbReference>
<comment type="similarity">
    <text evidence="1">Belongs to the GSP E family.</text>
</comment>
<reference evidence="3 4" key="1">
    <citation type="submission" date="2016-08" db="EMBL/GenBank/DDBJ databases">
        <title>Genome-based comparison of Moorella thermoacetic strains.</title>
        <authorList>
            <person name="Poehlein A."/>
            <person name="Bengelsdorf F.R."/>
            <person name="Esser C."/>
            <person name="Duerre P."/>
            <person name="Daniel R."/>
        </authorList>
    </citation>
    <scope>NUCLEOTIDE SEQUENCE [LARGE SCALE GENOMIC DNA]</scope>
    <source>
        <strain evidence="3 4">DSM 21394</strain>
    </source>
</reference>
<dbReference type="SMART" id="SM00382">
    <property type="entry name" value="AAA"/>
    <property type="match status" value="1"/>
</dbReference>
<dbReference type="NCBIfam" id="TIGR01420">
    <property type="entry name" value="pilT_fam"/>
    <property type="match status" value="1"/>
</dbReference>
<dbReference type="EMBL" id="MDDC01000018">
    <property type="protein sequence ID" value="OIQ58213.1"/>
    <property type="molecule type" value="Genomic_DNA"/>
</dbReference>
<gene>
    <name evidence="3" type="primary">pilT_2</name>
    <name evidence="3" type="ORF">MOTE_21450</name>
</gene>
<organism evidence="3 4">
    <name type="scientific">Neomoorella thermoacetica</name>
    <name type="common">Clostridium thermoaceticum</name>
    <dbReference type="NCBI Taxonomy" id="1525"/>
    <lineage>
        <taxon>Bacteria</taxon>
        <taxon>Bacillati</taxon>
        <taxon>Bacillota</taxon>
        <taxon>Clostridia</taxon>
        <taxon>Neomoorellales</taxon>
        <taxon>Neomoorellaceae</taxon>
        <taxon>Neomoorella</taxon>
    </lineage>
</organism>
<evidence type="ECO:0000313" key="4">
    <source>
        <dbReference type="Proteomes" id="UP000182811"/>
    </source>
</evidence>
<sequence length="391" mass="43399">MILVLNEIEALLRFIVDIGASDLHLTAGIPPVVRLHGRLIKLPDLAAWIADNLEQETIKVRSFLDDYPCWKQPLTPETISTLGESLLEEERHRQRFLEKGSVDLAYSLKGISRFRLNIYRQRGTVALAARALARDIPSLDGLFKFYHDLPQTLKRLALLPRGLILVTGPTGSGKSTTLAAMVDWINKQAERHIITLEDPIEYLHRHGKSIVNQREVGEDVESFAEGLRAALREDPDVILVGEMRDGETMATAISAAETGHLVLSTLHTRTAADAVERIIDAFPHHQQQQIRIQMAGVLEGVISQQLLPRRDNSGRVAAVEVLVANPAVRALIREGKPHQLPSAIQTGAREGMLPMDKALAQLYLAGIIEREVAVERAVDSEILKRFISRTG</sequence>
<feature type="domain" description="Bacterial type II secretion system protein E" evidence="2">
    <location>
        <begin position="231"/>
        <end position="245"/>
    </location>
</feature>
<dbReference type="Pfam" id="PF00437">
    <property type="entry name" value="T2SSE"/>
    <property type="match status" value="1"/>
</dbReference>
<dbReference type="InterPro" id="IPR006321">
    <property type="entry name" value="PilT/PilU"/>
</dbReference>
<dbReference type="GO" id="GO:0005524">
    <property type="term" value="F:ATP binding"/>
    <property type="evidence" value="ECO:0007669"/>
    <property type="project" value="InterPro"/>
</dbReference>
<evidence type="ECO:0000313" key="3">
    <source>
        <dbReference type="EMBL" id="OIQ58213.1"/>
    </source>
</evidence>
<dbReference type="InterPro" id="IPR027417">
    <property type="entry name" value="P-loop_NTPase"/>
</dbReference>
<dbReference type="InterPro" id="IPR050921">
    <property type="entry name" value="T4SS_GSP_E_ATPase"/>
</dbReference>
<dbReference type="AlphaFoldDB" id="A0A1J5P2N0"/>
<evidence type="ECO:0000256" key="1">
    <source>
        <dbReference type="ARBA" id="ARBA00006611"/>
    </source>
</evidence>
<dbReference type="PANTHER" id="PTHR30486:SF16">
    <property type="entry name" value="TWITCHING MOTILITY PROTEIN PILT"/>
    <property type="match status" value="1"/>
</dbReference>
<comment type="caution">
    <text evidence="3">The sequence shown here is derived from an EMBL/GenBank/DDBJ whole genome shotgun (WGS) entry which is preliminary data.</text>
</comment>
<dbReference type="Gene3D" id="3.30.450.90">
    <property type="match status" value="1"/>
</dbReference>
<dbReference type="InterPro" id="IPR001482">
    <property type="entry name" value="T2SS/T4SS_dom"/>
</dbReference>
<dbReference type="PROSITE" id="PS00662">
    <property type="entry name" value="T2SP_E"/>
    <property type="match status" value="1"/>
</dbReference>
<proteinExistence type="inferred from homology"/>
<dbReference type="Proteomes" id="UP000182811">
    <property type="component" value="Unassembled WGS sequence"/>
</dbReference>
<accession>A0A1J5P2N0</accession>